<feature type="region of interest" description="Disordered" evidence="1">
    <location>
        <begin position="523"/>
        <end position="560"/>
    </location>
</feature>
<feature type="compositionally biased region" description="Low complexity" evidence="1">
    <location>
        <begin position="530"/>
        <end position="541"/>
    </location>
</feature>
<accession>A0A9P6TGF8</accession>
<dbReference type="SUPFAM" id="SSF51905">
    <property type="entry name" value="FAD/NAD(P)-binding domain"/>
    <property type="match status" value="1"/>
</dbReference>
<gene>
    <name evidence="2" type="ORF">CROQUDRAFT_668281</name>
</gene>
<proteinExistence type="predicted"/>
<feature type="region of interest" description="Disordered" evidence="1">
    <location>
        <begin position="144"/>
        <end position="172"/>
    </location>
</feature>
<dbReference type="EMBL" id="MU167216">
    <property type="protein sequence ID" value="KAG0150954.1"/>
    <property type="molecule type" value="Genomic_DNA"/>
</dbReference>
<dbReference type="InterPro" id="IPR036188">
    <property type="entry name" value="FAD/NAD-bd_sf"/>
</dbReference>
<dbReference type="Proteomes" id="UP000886653">
    <property type="component" value="Unassembled WGS sequence"/>
</dbReference>
<dbReference type="OrthoDB" id="76038at2759"/>
<reference evidence="2" key="1">
    <citation type="submission" date="2013-11" db="EMBL/GenBank/DDBJ databases">
        <title>Genome sequence of the fusiform rust pathogen reveals effectors for host alternation and coevolution with pine.</title>
        <authorList>
            <consortium name="DOE Joint Genome Institute"/>
            <person name="Smith K."/>
            <person name="Pendleton A."/>
            <person name="Kubisiak T."/>
            <person name="Anderson C."/>
            <person name="Salamov A."/>
            <person name="Aerts A."/>
            <person name="Riley R."/>
            <person name="Clum A."/>
            <person name="Lindquist E."/>
            <person name="Ence D."/>
            <person name="Campbell M."/>
            <person name="Kronenberg Z."/>
            <person name="Feau N."/>
            <person name="Dhillon B."/>
            <person name="Hamelin R."/>
            <person name="Burleigh J."/>
            <person name="Smith J."/>
            <person name="Yandell M."/>
            <person name="Nelson C."/>
            <person name="Grigoriev I."/>
            <person name="Davis J."/>
        </authorList>
    </citation>
    <scope>NUCLEOTIDE SEQUENCE</scope>
    <source>
        <strain evidence="2">G11</strain>
    </source>
</reference>
<comment type="caution">
    <text evidence="2">The sequence shown here is derived from an EMBL/GenBank/DDBJ whole genome shotgun (WGS) entry which is preliminary data.</text>
</comment>
<dbReference type="PANTHER" id="PTHR38663:SF1">
    <property type="entry name" value="L-ORNITHINE N(5)-MONOOXYGENASE"/>
    <property type="match status" value="1"/>
</dbReference>
<name>A0A9P6TGF8_9BASI</name>
<dbReference type="Gene3D" id="3.50.50.60">
    <property type="entry name" value="FAD/NAD(P)-binding domain"/>
    <property type="match status" value="1"/>
</dbReference>
<keyword evidence="3" id="KW-1185">Reference proteome</keyword>
<evidence type="ECO:0000313" key="2">
    <source>
        <dbReference type="EMBL" id="KAG0150954.1"/>
    </source>
</evidence>
<evidence type="ECO:0000256" key="1">
    <source>
        <dbReference type="SAM" id="MobiDB-lite"/>
    </source>
</evidence>
<evidence type="ECO:0008006" key="4">
    <source>
        <dbReference type="Google" id="ProtNLM"/>
    </source>
</evidence>
<evidence type="ECO:0000313" key="3">
    <source>
        <dbReference type="Proteomes" id="UP000886653"/>
    </source>
</evidence>
<protein>
    <recommendedName>
        <fullName evidence="4">FAD/NAD(P)-binding domain-containing protein</fullName>
    </recommendedName>
</protein>
<dbReference type="PANTHER" id="PTHR38663">
    <property type="match status" value="1"/>
</dbReference>
<dbReference type="AlphaFoldDB" id="A0A9P6TGF8"/>
<organism evidence="2 3">
    <name type="scientific">Cronartium quercuum f. sp. fusiforme G11</name>
    <dbReference type="NCBI Taxonomy" id="708437"/>
    <lineage>
        <taxon>Eukaryota</taxon>
        <taxon>Fungi</taxon>
        <taxon>Dikarya</taxon>
        <taxon>Basidiomycota</taxon>
        <taxon>Pucciniomycotina</taxon>
        <taxon>Pucciniomycetes</taxon>
        <taxon>Pucciniales</taxon>
        <taxon>Coleosporiaceae</taxon>
        <taxon>Cronartium</taxon>
    </lineage>
</organism>
<sequence length="577" mass="62632">MENTGHVSQDLSINTIAADDFYDVLIIGGGPHALGAAARLREATPASLYTDLEHSKLAFLKNRRSCHTTTSGTAARLLALDATATNGWNARWNGFFSNLSIDHLRSPLFFHPGPAGVDSLEAFARQVGAEAACASSGGVERYRPTVGQSADGLDQKRRKSRTMLGSQVNERERVSYTRPTRNLFKSFCEIELVQRYNLADVIRKDTVIGLRYAVLHVQGEGRGPGLIVTTSSGRTYGARFVIMSIGGQEQPAIPSCLLPSSQISKHSHHGRGWCHSLLFSQGGSKGFKAAVELSSSGRHPDSVIVVIGGGFYDFPLSWVSRYGNLDKMTFFQEECRHARWDMIKQARNGGSVNPSTLALLKQRVKEDRLRIFTHTSVETATRDETTGSWTIDLKTRAPGAESGTEPTLESIKNISFIVAATGGKLDFAQVPFLQPLLCQLSNPGGSLPATPPIIKGLPVLTDSLQWGKDLPLYVMGAYAALELGPDAANLSGSRSGAERVVSKLNDLLETQWSLDDSIVAQHHPGQTTPSSGLLNAMSSSSQEQRTRARRNKTRMGARERRAGNIGGWFDGLEEVEA</sequence>